<name>A0A016SUU3_9BILA</name>
<dbReference type="EMBL" id="JARK01001509">
    <property type="protein sequence ID" value="EYB94305.1"/>
    <property type="molecule type" value="Genomic_DNA"/>
</dbReference>
<keyword evidence="1" id="KW-0472">Membrane</keyword>
<proteinExistence type="predicted"/>
<keyword evidence="3" id="KW-1185">Reference proteome</keyword>
<comment type="caution">
    <text evidence="2">The sequence shown here is derived from an EMBL/GenBank/DDBJ whole genome shotgun (WGS) entry which is preliminary data.</text>
</comment>
<reference evidence="3" key="1">
    <citation type="journal article" date="2015" name="Nat. Genet.">
        <title>The genome and transcriptome of the zoonotic hookworm Ancylostoma ceylanicum identify infection-specific gene families.</title>
        <authorList>
            <person name="Schwarz E.M."/>
            <person name="Hu Y."/>
            <person name="Antoshechkin I."/>
            <person name="Miller M.M."/>
            <person name="Sternberg P.W."/>
            <person name="Aroian R.V."/>
        </authorList>
    </citation>
    <scope>NUCLEOTIDE SEQUENCE</scope>
    <source>
        <strain evidence="3">HY135</strain>
    </source>
</reference>
<keyword evidence="1" id="KW-1133">Transmembrane helix</keyword>
<dbReference type="Proteomes" id="UP000024635">
    <property type="component" value="Unassembled WGS sequence"/>
</dbReference>
<evidence type="ECO:0000313" key="2">
    <source>
        <dbReference type="EMBL" id="EYB94305.1"/>
    </source>
</evidence>
<feature type="transmembrane region" description="Helical" evidence="1">
    <location>
        <begin position="52"/>
        <end position="70"/>
    </location>
</feature>
<evidence type="ECO:0000256" key="1">
    <source>
        <dbReference type="SAM" id="Phobius"/>
    </source>
</evidence>
<gene>
    <name evidence="2" type="primary">Acey_s0173.g409</name>
    <name evidence="2" type="ORF">Y032_0173g409</name>
</gene>
<organism evidence="2 3">
    <name type="scientific">Ancylostoma ceylanicum</name>
    <dbReference type="NCBI Taxonomy" id="53326"/>
    <lineage>
        <taxon>Eukaryota</taxon>
        <taxon>Metazoa</taxon>
        <taxon>Ecdysozoa</taxon>
        <taxon>Nematoda</taxon>
        <taxon>Chromadorea</taxon>
        <taxon>Rhabditida</taxon>
        <taxon>Rhabditina</taxon>
        <taxon>Rhabditomorpha</taxon>
        <taxon>Strongyloidea</taxon>
        <taxon>Ancylostomatidae</taxon>
        <taxon>Ancylostomatinae</taxon>
        <taxon>Ancylostoma</taxon>
    </lineage>
</organism>
<keyword evidence="1" id="KW-0812">Transmembrane</keyword>
<protein>
    <submittedName>
        <fullName evidence="2">Uncharacterized protein</fullName>
    </submittedName>
</protein>
<sequence length="86" mass="10263">MGSSTESPLSEKDSNRHCSLRCALSFESRSIFTYAKRSFHISRVFCLSLDFMTIWVWLFKRIIPLVLCWIREVKIFNTRFRLQVIL</sequence>
<dbReference type="AlphaFoldDB" id="A0A016SUU3"/>
<accession>A0A016SUU3</accession>
<evidence type="ECO:0000313" key="3">
    <source>
        <dbReference type="Proteomes" id="UP000024635"/>
    </source>
</evidence>